<proteinExistence type="predicted"/>
<reference evidence="1" key="1">
    <citation type="submission" date="2014-05" db="EMBL/GenBank/DDBJ databases">
        <authorList>
            <person name="Chronopoulou M."/>
        </authorList>
    </citation>
    <scope>NUCLEOTIDE SEQUENCE</scope>
    <source>
        <tissue evidence="1">Whole organism</tissue>
    </source>
</reference>
<name>A0A0K2V1B5_LEPSM</name>
<dbReference type="AlphaFoldDB" id="A0A0K2V1B5"/>
<organism evidence="1">
    <name type="scientific">Lepeophtheirus salmonis</name>
    <name type="common">Salmon louse</name>
    <name type="synonym">Caligus salmonis</name>
    <dbReference type="NCBI Taxonomy" id="72036"/>
    <lineage>
        <taxon>Eukaryota</taxon>
        <taxon>Metazoa</taxon>
        <taxon>Ecdysozoa</taxon>
        <taxon>Arthropoda</taxon>
        <taxon>Crustacea</taxon>
        <taxon>Multicrustacea</taxon>
        <taxon>Hexanauplia</taxon>
        <taxon>Copepoda</taxon>
        <taxon>Siphonostomatoida</taxon>
        <taxon>Caligidae</taxon>
        <taxon>Lepeophtheirus</taxon>
    </lineage>
</organism>
<dbReference type="EMBL" id="HACA01026918">
    <property type="protein sequence ID" value="CDW44279.1"/>
    <property type="molecule type" value="Transcribed_RNA"/>
</dbReference>
<evidence type="ECO:0000313" key="1">
    <source>
        <dbReference type="EMBL" id="CDW44279.1"/>
    </source>
</evidence>
<accession>A0A0K2V1B5</accession>
<protein>
    <submittedName>
        <fullName evidence="1">Uncharacterized protein</fullName>
    </submittedName>
</protein>
<sequence>MLKRHFFLTSRVIIGFIIIQRIWKRLLAGVWNIIRTTPSFIIYHFPFSMRLFVGRKSRGTHFWILCGCYTLMFDRTFRGFFRLDIHLH</sequence>